<keyword evidence="1" id="KW-0812">Transmembrane</keyword>
<evidence type="ECO:0000313" key="3">
    <source>
        <dbReference type="Proteomes" id="UP000035680"/>
    </source>
</evidence>
<dbReference type="GO" id="GO:0005634">
    <property type="term" value="C:nucleus"/>
    <property type="evidence" value="ECO:0007669"/>
    <property type="project" value="TreeGrafter"/>
</dbReference>
<dbReference type="GO" id="GO:0036464">
    <property type="term" value="C:cytoplasmic ribonucleoprotein granule"/>
    <property type="evidence" value="ECO:0007669"/>
    <property type="project" value="TreeGrafter"/>
</dbReference>
<evidence type="ECO:0000259" key="2">
    <source>
        <dbReference type="Pfam" id="PF11977"/>
    </source>
</evidence>
<dbReference type="PANTHER" id="PTHR12876">
    <property type="entry name" value="N4BP1-RELATED"/>
    <property type="match status" value="1"/>
</dbReference>
<keyword evidence="1" id="KW-1133">Transmembrane helix</keyword>
<dbReference type="STRING" id="75913.A0A0K0FYR1"/>
<name>A0A0K0FYR1_STRVS</name>
<keyword evidence="3" id="KW-1185">Reference proteome</keyword>
<sequence>MLKTSYLWIFLLIFIGHRNDNPMKITSHLDFTWFFVLFFGVLIFIRNLLINSSTKKDDKIETSTIRQLCSKGQICMLSTELKQRNVNENEFKFSSFVKGYNGSNKNSLNFKNDCFSNLKMTGNKKANCFKEHTVNDMTFISTFTKSRIKSILLNLRIINSSYEDRNQLSTLSKGLCLPGISNIMKILNIRNRIVACIPKKLYIFFLKKFKKNISNIAKKKELCKLRWKNFNRIVFMKKKNLNTKNDAKNRLICDVSSIGEEELTNSGTESYADIELMESFTTNVKNKDSLKVNNIISNKYLVNGDWTTSNYMLNLTTLSNWIITKCNEIQKYQPYILKLQGHLETDRNDIKKMLKLSSGESINDLSTISSTDSYHFVHKKFHDNFKVDYTNLNILDYSSSTESRHYVEKILHQRKIDIDFFDNVIKKWNSDDEVTLLASAFYKFKDIEIPSSRFEHVKNISDVLARRRENNKIQINEFAFKILLKQLNSLILSDPRITNKKMKKDFGKRLKSMWSAKCFKKILFSGRETLFVLPSEYIRHILESMTKSEKKALKYYKNTMKKKLKNSKRCTKLSLNLQNACITVNREKPIEEMICDGFYKCLGIKRQLNMSGFYELRKDQFAKIIVSIICHHLWNFLPLQRCDFENFMKSKELDDMVTKINNDLTTLLSKFVYKDFIPDIISTFDSRLISCLNDFLLSNQMLDEDFITRKILRRSNAILKVNRISSTKRRNTSLLEIKRRKSLLLKKGRCAYKKYKILKNKLKRPVQSSCNVLTDNDKVLKDCWLDSEKHGKELSNISSQKSSEPRSQKIFEKIDSTFSTSSFSSRSTVNSSDTNSQGIRYLNDGEFIINPERSIYSACYKHDGYKKNWNFYSNDKIDGQLYSVAIDECDKIVIERNSDTLFRPVYINGVEAGYSMQSKKGDVLCVRGITITLNYFLSRGHQVQAFLPSVYKHHPDRCDNYDELLSLYEMNLIEFTQEYGADKYVEVNCQILQRAIEFGGCIVARSQMHVIVDERSIFSKVVEERLLMPTFCDEDIFFPLDGPLGRLGNSFNDTLLCRKYEEDWDRVRLQQLQFRDQKIWLFALAYLLESDKWFRQAEFLEGYYAKPLSLPPANVSSYLINSAKYYQPHPPETCTRSSRGYRLIKVQKKSSNDYRLVRNRIITTDICLDEHHKLLQNELNEFMNDPLIKKLFKQKITDKVPSYVFSEFKGLRLFNRINEKKISSQEEQRIRTFYTINNTSKDRIIAKDVLGSTDVVDYNWKNLHEYKHLLDANN</sequence>
<protein>
    <submittedName>
        <fullName evidence="4">RNase_Zc3h12a domain-containing protein</fullName>
    </submittedName>
</protein>
<dbReference type="AlphaFoldDB" id="A0A0K0FYR1"/>
<dbReference type="GO" id="GO:0004521">
    <property type="term" value="F:RNA endonuclease activity"/>
    <property type="evidence" value="ECO:0007669"/>
    <property type="project" value="TreeGrafter"/>
</dbReference>
<dbReference type="Pfam" id="PF11977">
    <property type="entry name" value="RNase_Zc3h12a"/>
    <property type="match status" value="1"/>
</dbReference>
<dbReference type="Gene3D" id="3.40.50.11980">
    <property type="match status" value="1"/>
</dbReference>
<proteinExistence type="predicted"/>
<evidence type="ECO:0000313" key="4">
    <source>
        <dbReference type="WBParaSite" id="SVE_1758800.1"/>
    </source>
</evidence>
<dbReference type="PANTHER" id="PTHR12876:SF40">
    <property type="entry name" value="RNASE NYN DOMAIN-CONTAINING PROTEIN"/>
    <property type="match status" value="1"/>
</dbReference>
<feature type="domain" description="RNase NYN" evidence="2">
    <location>
        <begin position="903"/>
        <end position="1052"/>
    </location>
</feature>
<reference evidence="4" key="2">
    <citation type="submission" date="2015-08" db="UniProtKB">
        <authorList>
            <consortium name="WormBaseParasite"/>
        </authorList>
    </citation>
    <scope>IDENTIFICATION</scope>
</reference>
<dbReference type="InterPro" id="IPR051101">
    <property type="entry name" value="ZC3H12/N4BP1_RNase_Reg"/>
</dbReference>
<dbReference type="WBParaSite" id="SVE_1758800.1">
    <property type="protein sequence ID" value="SVE_1758800.1"/>
    <property type="gene ID" value="SVE_1758800"/>
</dbReference>
<feature type="transmembrane region" description="Helical" evidence="1">
    <location>
        <begin position="28"/>
        <end position="49"/>
    </location>
</feature>
<dbReference type="InterPro" id="IPR021869">
    <property type="entry name" value="RNase_Zc3h12_NYN"/>
</dbReference>
<dbReference type="GO" id="GO:0003729">
    <property type="term" value="F:mRNA binding"/>
    <property type="evidence" value="ECO:0007669"/>
    <property type="project" value="TreeGrafter"/>
</dbReference>
<reference evidence="3" key="1">
    <citation type="submission" date="2014-07" db="EMBL/GenBank/DDBJ databases">
        <authorList>
            <person name="Martin A.A"/>
            <person name="De Silva N."/>
        </authorList>
    </citation>
    <scope>NUCLEOTIDE SEQUENCE</scope>
</reference>
<evidence type="ECO:0000256" key="1">
    <source>
        <dbReference type="SAM" id="Phobius"/>
    </source>
</evidence>
<keyword evidence="1" id="KW-0472">Membrane</keyword>
<organism evidence="3 4">
    <name type="scientific">Strongyloides venezuelensis</name>
    <name type="common">Threadworm</name>
    <dbReference type="NCBI Taxonomy" id="75913"/>
    <lineage>
        <taxon>Eukaryota</taxon>
        <taxon>Metazoa</taxon>
        <taxon>Ecdysozoa</taxon>
        <taxon>Nematoda</taxon>
        <taxon>Chromadorea</taxon>
        <taxon>Rhabditida</taxon>
        <taxon>Tylenchina</taxon>
        <taxon>Panagrolaimomorpha</taxon>
        <taxon>Strongyloidoidea</taxon>
        <taxon>Strongyloididae</taxon>
        <taxon>Strongyloides</taxon>
    </lineage>
</organism>
<accession>A0A0K0FYR1</accession>
<dbReference type="Proteomes" id="UP000035680">
    <property type="component" value="Unassembled WGS sequence"/>
</dbReference>